<dbReference type="PANTHER" id="PTHR45713:SF6">
    <property type="entry name" value="F5_8 TYPE C DOMAIN-CONTAINING PROTEIN"/>
    <property type="match status" value="1"/>
</dbReference>
<dbReference type="InterPro" id="IPR006585">
    <property type="entry name" value="FTP1"/>
</dbReference>
<evidence type="ECO:0000256" key="3">
    <source>
        <dbReference type="ARBA" id="ARBA00011233"/>
    </source>
</evidence>
<comment type="similarity">
    <text evidence="2">Belongs to the fucolectin family.</text>
</comment>
<protein>
    <recommendedName>
        <fullName evidence="8">Fucolectin tachylectin-4 pentraxin-1 domain-containing protein</fullName>
    </recommendedName>
</protein>
<dbReference type="SMART" id="SM00607">
    <property type="entry name" value="FTP"/>
    <property type="match status" value="2"/>
</dbReference>
<keyword evidence="6" id="KW-0106">Calcium</keyword>
<organism evidence="9 10">
    <name type="scientific">Ridgeia piscesae</name>
    <name type="common">Tubeworm</name>
    <dbReference type="NCBI Taxonomy" id="27915"/>
    <lineage>
        <taxon>Eukaryota</taxon>
        <taxon>Metazoa</taxon>
        <taxon>Spiralia</taxon>
        <taxon>Lophotrochozoa</taxon>
        <taxon>Annelida</taxon>
        <taxon>Polychaeta</taxon>
        <taxon>Sedentaria</taxon>
        <taxon>Canalipalpata</taxon>
        <taxon>Sabellida</taxon>
        <taxon>Siboglinidae</taxon>
        <taxon>Ridgeia</taxon>
    </lineage>
</organism>
<dbReference type="GO" id="GO:0046872">
    <property type="term" value="F:metal ion binding"/>
    <property type="evidence" value="ECO:0007669"/>
    <property type="project" value="UniProtKB-KW"/>
</dbReference>
<name>A0AAD9ULK1_RIDPI</name>
<keyword evidence="5" id="KW-0430">Lectin</keyword>
<keyword evidence="7" id="KW-1015">Disulfide bond</keyword>
<comment type="caution">
    <text evidence="9">The sequence shown here is derived from an EMBL/GenBank/DDBJ whole genome shotgun (WGS) entry which is preliminary data.</text>
</comment>
<comment type="function">
    <text evidence="1">Acts as a defensive agent. Recognizes blood group fucosylated oligosaccharides including A, B, H and Lewis B-type antigens. Does not recognize Lewis A antigen and has low affinity for monovalent haptens.</text>
</comment>
<evidence type="ECO:0000313" key="9">
    <source>
        <dbReference type="EMBL" id="KAK2193856.1"/>
    </source>
</evidence>
<dbReference type="GO" id="GO:0001868">
    <property type="term" value="P:regulation of complement activation, lectin pathway"/>
    <property type="evidence" value="ECO:0007669"/>
    <property type="project" value="UniProtKB-ARBA"/>
</dbReference>
<accession>A0AAD9ULK1</accession>
<comment type="subunit">
    <text evidence="3">Homotrimer.</text>
</comment>
<dbReference type="GO" id="GO:0042806">
    <property type="term" value="F:fucose binding"/>
    <property type="evidence" value="ECO:0007669"/>
    <property type="project" value="UniProtKB-ARBA"/>
</dbReference>
<proteinExistence type="inferred from homology"/>
<dbReference type="InterPro" id="IPR051941">
    <property type="entry name" value="BG_Antigen-Binding_Lectin"/>
</dbReference>
<evidence type="ECO:0000256" key="4">
    <source>
        <dbReference type="ARBA" id="ARBA00022723"/>
    </source>
</evidence>
<dbReference type="SUPFAM" id="SSF49785">
    <property type="entry name" value="Galactose-binding domain-like"/>
    <property type="match status" value="2"/>
</dbReference>
<evidence type="ECO:0000256" key="5">
    <source>
        <dbReference type="ARBA" id="ARBA00022734"/>
    </source>
</evidence>
<evidence type="ECO:0000259" key="8">
    <source>
        <dbReference type="SMART" id="SM00607"/>
    </source>
</evidence>
<dbReference type="Gene3D" id="2.60.120.260">
    <property type="entry name" value="Galactose-binding domain-like"/>
    <property type="match status" value="2"/>
</dbReference>
<dbReference type="Proteomes" id="UP001209878">
    <property type="component" value="Unassembled WGS sequence"/>
</dbReference>
<evidence type="ECO:0000256" key="2">
    <source>
        <dbReference type="ARBA" id="ARBA00010147"/>
    </source>
</evidence>
<evidence type="ECO:0000256" key="6">
    <source>
        <dbReference type="ARBA" id="ARBA00022837"/>
    </source>
</evidence>
<dbReference type="AlphaFoldDB" id="A0AAD9ULK1"/>
<dbReference type="PANTHER" id="PTHR45713">
    <property type="entry name" value="FTP DOMAIN-CONTAINING PROTEIN"/>
    <property type="match status" value="1"/>
</dbReference>
<dbReference type="InterPro" id="IPR008979">
    <property type="entry name" value="Galactose-bd-like_sf"/>
</dbReference>
<evidence type="ECO:0000256" key="1">
    <source>
        <dbReference type="ARBA" id="ARBA00002219"/>
    </source>
</evidence>
<dbReference type="EMBL" id="JAODUO010000006">
    <property type="protein sequence ID" value="KAK2193856.1"/>
    <property type="molecule type" value="Genomic_DNA"/>
</dbReference>
<dbReference type="Pfam" id="PF22633">
    <property type="entry name" value="F5_F8_type_C_2"/>
    <property type="match status" value="2"/>
</dbReference>
<evidence type="ECO:0000313" key="10">
    <source>
        <dbReference type="Proteomes" id="UP001209878"/>
    </source>
</evidence>
<gene>
    <name evidence="9" type="ORF">NP493_5g15058</name>
</gene>
<sequence length="495" mass="54663">MLSVVFIAYTPDYVHRSRSPLLSMCWRIAFKKLKQSSQEKDDILTFGIRPYQLLGTAVQGLVSRDDATLNIALHKKAYQSSLDGEAVAERAVDGRLKGFPGGRSCASTDHLPVRPWWTVDLGAVQTVVQLHISNWIECCPQRLHDFTVGLTNTLPTNTSGPQDSAHVVCLVYNGVFPARGTLTCTNLVRGRYLFIQINGDLVKNETLTLCEVEVYLTPNIALNKTAFQSTTEYSAPAERVVDGNTLNDFMGNSCANTGTKKTPPWWAVDLGSHQKVTHVQISYRLDTKASLSNFTIGLTNTKPTANSGPIASGHQVCYHHPAEAIHGRVLLKCDTTVRGRYLFIQLMTPGRLELCEVEVYGGRNITIEMTGYRNDYSLTDITDGDNATCQPVTTPHSDKAFILRVELPTVEDRFTLTALLDGGDCLDFPATMVYTEADPAIVFLSSNNPSFCENLPGSCGFECDCGDVPCHYVNLVILSAPNRRRNLCEIFFTFD</sequence>
<keyword evidence="10" id="KW-1185">Reference proteome</keyword>
<dbReference type="GO" id="GO:0010185">
    <property type="term" value="P:regulation of cellular defense response"/>
    <property type="evidence" value="ECO:0007669"/>
    <property type="project" value="UniProtKB-ARBA"/>
</dbReference>
<reference evidence="9" key="1">
    <citation type="journal article" date="2023" name="Mol. Biol. Evol.">
        <title>Third-Generation Sequencing Reveals the Adaptive Role of the Epigenome in Three Deep-Sea Polychaetes.</title>
        <authorList>
            <person name="Perez M."/>
            <person name="Aroh O."/>
            <person name="Sun Y."/>
            <person name="Lan Y."/>
            <person name="Juniper S.K."/>
            <person name="Young C.R."/>
            <person name="Angers B."/>
            <person name="Qian P.Y."/>
        </authorList>
    </citation>
    <scope>NUCLEOTIDE SEQUENCE</scope>
    <source>
        <strain evidence="9">R07B-5</strain>
    </source>
</reference>
<keyword evidence="4" id="KW-0479">Metal-binding</keyword>
<feature type="domain" description="Fucolectin tachylectin-4 pentraxin-1" evidence="8">
    <location>
        <begin position="68"/>
        <end position="218"/>
    </location>
</feature>
<evidence type="ECO:0000256" key="7">
    <source>
        <dbReference type="ARBA" id="ARBA00023157"/>
    </source>
</evidence>
<feature type="domain" description="Fucolectin tachylectin-4 pentraxin-1" evidence="8">
    <location>
        <begin position="219"/>
        <end position="368"/>
    </location>
</feature>